<name>A0A512RG10_9BACT</name>
<dbReference type="CDD" id="cd02258">
    <property type="entry name" value="Peptidase_C25_N"/>
    <property type="match status" value="1"/>
</dbReference>
<dbReference type="Proteomes" id="UP000321436">
    <property type="component" value="Unassembled WGS sequence"/>
</dbReference>
<dbReference type="NCBIfam" id="TIGR04183">
    <property type="entry name" value="Por_Secre_tail"/>
    <property type="match status" value="1"/>
</dbReference>
<dbReference type="GO" id="GO:0006508">
    <property type="term" value="P:proteolysis"/>
    <property type="evidence" value="ECO:0007669"/>
    <property type="project" value="InterPro"/>
</dbReference>
<dbReference type="OrthoDB" id="9809780at2"/>
<protein>
    <submittedName>
        <fullName evidence="3">Peptidase C25</fullName>
    </submittedName>
</protein>
<dbReference type="SUPFAM" id="SSF52129">
    <property type="entry name" value="Caspase-like"/>
    <property type="match status" value="1"/>
</dbReference>
<proteinExistence type="predicted"/>
<reference evidence="3 4" key="1">
    <citation type="submission" date="2019-07" db="EMBL/GenBank/DDBJ databases">
        <title>Whole genome shotgun sequence of Chitinophaga cymbidii NBRC 109752.</title>
        <authorList>
            <person name="Hosoyama A."/>
            <person name="Uohara A."/>
            <person name="Ohji S."/>
            <person name="Ichikawa N."/>
        </authorList>
    </citation>
    <scope>NUCLEOTIDE SEQUENCE [LARGE SCALE GENOMIC DNA]</scope>
    <source>
        <strain evidence="3 4">NBRC 109752</strain>
    </source>
</reference>
<sequence>MFRSSFVIAGIIFLLCRTENVRAQRSYADKSVLAEGNWYKLAVKEAGIYKIDVAQLAAMGISTTSLPSSNIRLFGNGGGMLPEDNAVPRPDDLRENAIAVVDGGDGIFNGSDYILFYAPGPHTWQKDAEGYRHAYHLYADSACYFLHIAPGGLRIQADNDVLTPNFSVTAYDFRAFYEKDVHNILSSGKNWLGDAFGNEPGSAAERSYPFALPAGLTDVFIRFRAAARSTGSSRFDVLVNGTVAQSLYPAPVNGNIFEEYASVVNGWFPAPAASPITVRYQGNASATGWLDFLEVQGRAPLTMPAEGVLLFRDASGVGPGRTGRFTITNANAQTQVWDVTEPARPRSIPVNLTGNSLQFSASCATLKEYAAFTPADLPQPLYVGPVASQNLHGGSPADMIIITADGLEAEAARLAAFHSNELNVIAVKVNDIYNEFASGSPDPTALRDFVKMHYDRGGARYLLLFGRPSYNYKSDHNIVPTWQSESSWHGITSYMSDDYFGFLDDGDNIGNNGQVNLLDAAIGRLPVKNAAEAKAVVDKIMQYHTPQSFGPWKNEMTFVADDEDGNLHLEDAEKVSRIIETEQPQYNVGKIYLDAFPQVSASGGSRYPAVNEAITNRINSGTLVWNYTGHGGFSRLAEEAVLEEASLAGWKNGHRLPLMVTATCDFAPFDNPAFQSLGEKLVLMENGGAIALMTTTRAVFAYSNLVMNANYFRLAFQPGTTLGEGARRAKNETYAGLGDVINNRKFQLLGDPALPLAYPQWRVYTDSINGQPLTGTDTLKALGRYTLQGSVRDANGTIQEDYNGIMTTTVFDKPGGKSTRGNDPGSTAVVYTQQDRILFKGTQQVRNGRFSCTFVVPKDILQEAGNGKISYYTQNETSDGGGFYDQLAVNGTAVAPVDNEGPEIKAWMNDQAFRDGGLTNEEPLLLVHLADENGINATGNGIGHDIIAILDDSARYYNMNAWFEAAWDDYRQGQVRFPLAGLTPGEHTLTIRAWDTHNNSSTIRLRFKVVPKGALAVENVFNYPNPFRSATRFVFTHNQQGADLDIVIRIFAASGLQVRTIRSTINNQNGRYDGIPWNGTADSGVRLTPGIYFYQIVVKSNSMSKEKVFGGKVILL</sequence>
<dbReference type="GO" id="GO:0008234">
    <property type="term" value="F:cysteine-type peptidase activity"/>
    <property type="evidence" value="ECO:0007669"/>
    <property type="project" value="InterPro"/>
</dbReference>
<gene>
    <name evidence="3" type="primary">porU</name>
    <name evidence="3" type="ORF">CCY01nite_09010</name>
</gene>
<evidence type="ECO:0000313" key="4">
    <source>
        <dbReference type="Proteomes" id="UP000321436"/>
    </source>
</evidence>
<keyword evidence="1" id="KW-0732">Signal</keyword>
<dbReference type="EMBL" id="BKAU01000001">
    <property type="protein sequence ID" value="GEP94641.1"/>
    <property type="molecule type" value="Genomic_DNA"/>
</dbReference>
<evidence type="ECO:0000313" key="3">
    <source>
        <dbReference type="EMBL" id="GEP94641.1"/>
    </source>
</evidence>
<dbReference type="InterPro" id="IPR029030">
    <property type="entry name" value="Caspase-like_dom_sf"/>
</dbReference>
<comment type="caution">
    <text evidence="3">The sequence shown here is derived from an EMBL/GenBank/DDBJ whole genome shotgun (WGS) entry which is preliminary data.</text>
</comment>
<dbReference type="Gene3D" id="2.60.40.4070">
    <property type="match status" value="1"/>
</dbReference>
<dbReference type="Pfam" id="PF01364">
    <property type="entry name" value="Peptidase_C25"/>
    <property type="match status" value="1"/>
</dbReference>
<dbReference type="InterPro" id="IPR026444">
    <property type="entry name" value="Secre_tail"/>
</dbReference>
<dbReference type="InterPro" id="IPR001769">
    <property type="entry name" value="Gingipain"/>
</dbReference>
<dbReference type="Gene3D" id="3.40.50.10390">
    <property type="entry name" value="Gingipain r, domain 1"/>
    <property type="match status" value="1"/>
</dbReference>
<dbReference type="NCBIfam" id="NF033707">
    <property type="entry name" value="T9SS_sortase"/>
    <property type="match status" value="1"/>
</dbReference>
<keyword evidence="4" id="KW-1185">Reference proteome</keyword>
<dbReference type="AlphaFoldDB" id="A0A512RG10"/>
<dbReference type="RefSeq" id="WP_146858219.1">
    <property type="nucleotide sequence ID" value="NZ_BKAU01000001.1"/>
</dbReference>
<evidence type="ECO:0000256" key="1">
    <source>
        <dbReference type="ARBA" id="ARBA00022729"/>
    </source>
</evidence>
<evidence type="ECO:0000259" key="2">
    <source>
        <dbReference type="Pfam" id="PF01364"/>
    </source>
</evidence>
<accession>A0A512RG10</accession>
<dbReference type="InterPro" id="IPR029031">
    <property type="entry name" value="Gingipain_N_sf"/>
</dbReference>
<dbReference type="Gene3D" id="3.40.50.1460">
    <property type="match status" value="1"/>
</dbReference>
<feature type="domain" description="Gingipain" evidence="2">
    <location>
        <begin position="399"/>
        <end position="756"/>
    </location>
</feature>
<organism evidence="3 4">
    <name type="scientific">Chitinophaga cymbidii</name>
    <dbReference type="NCBI Taxonomy" id="1096750"/>
    <lineage>
        <taxon>Bacteria</taxon>
        <taxon>Pseudomonadati</taxon>
        <taxon>Bacteroidota</taxon>
        <taxon>Chitinophagia</taxon>
        <taxon>Chitinophagales</taxon>
        <taxon>Chitinophagaceae</taxon>
        <taxon>Chitinophaga</taxon>
    </lineage>
</organism>